<keyword evidence="1" id="KW-0472">Membrane</keyword>
<protein>
    <submittedName>
        <fullName evidence="3">MFS transporter</fullName>
    </submittedName>
</protein>
<sequence length="389" mass="39092">MRGWRGVGLVSGWQTVASLCFYAIFAATAFLRTEFTLSRTLVGVTITATMLGYTLLLFVMGALVDGYGERPVMIAGLLALGAGAVGVGVAPTYPALLVALLVIGGAYAAAMPATNRAILAVAPPGRRNLAMSLKQVGVTVGSGLGAVLVTWVAATRFGWRGGFFVAAAAAALVAVAFGYWYRGDGGHGSPGLPDVRGLLARPDYRTLAAAGFFYGGTIFTTTAYVVLYLTESVAVAAGLAGTTLALVQLTGSVGRIGGGVLVDRLPAGDARASALVLCGQSLAGAACLVAVTLVEGPLVAAAGFAALGLFLFGIPATYYACMTALVPADRVGEATAGGQLTINVGGLVAPPAFGYLVDTAGYAAGWYALAAGGGLAALLIGWLLRLTEA</sequence>
<evidence type="ECO:0000259" key="2">
    <source>
        <dbReference type="PROSITE" id="PS50850"/>
    </source>
</evidence>
<feature type="transmembrane region" description="Helical" evidence="1">
    <location>
        <begin position="42"/>
        <end position="64"/>
    </location>
</feature>
<dbReference type="InterPro" id="IPR020846">
    <property type="entry name" value="MFS_dom"/>
</dbReference>
<proteinExistence type="predicted"/>
<feature type="transmembrane region" description="Helical" evidence="1">
    <location>
        <begin position="71"/>
        <end position="90"/>
    </location>
</feature>
<keyword evidence="4" id="KW-1185">Reference proteome</keyword>
<dbReference type="InterPro" id="IPR052952">
    <property type="entry name" value="MFS-Transporter"/>
</dbReference>
<dbReference type="AlphaFoldDB" id="A0A6B9F9L7"/>
<dbReference type="RefSeq" id="WP_157690885.1">
    <property type="nucleotide sequence ID" value="NZ_CP034345.1"/>
</dbReference>
<feature type="transmembrane region" description="Helical" evidence="1">
    <location>
        <begin position="206"/>
        <end position="227"/>
    </location>
</feature>
<dbReference type="EMBL" id="CP034345">
    <property type="protein sequence ID" value="QGX96422.1"/>
    <property type="molecule type" value="Genomic_DNA"/>
</dbReference>
<accession>A0A6B9F9L7</accession>
<dbReference type="SUPFAM" id="SSF103473">
    <property type="entry name" value="MFS general substrate transporter"/>
    <property type="match status" value="1"/>
</dbReference>
<dbReference type="PROSITE" id="PS50850">
    <property type="entry name" value="MFS"/>
    <property type="match status" value="1"/>
</dbReference>
<keyword evidence="1" id="KW-1133">Transmembrane helix</keyword>
<feature type="transmembrane region" description="Helical" evidence="1">
    <location>
        <begin position="363"/>
        <end position="384"/>
    </location>
</feature>
<dbReference type="InterPro" id="IPR036259">
    <property type="entry name" value="MFS_trans_sf"/>
</dbReference>
<evidence type="ECO:0000256" key="1">
    <source>
        <dbReference type="SAM" id="Phobius"/>
    </source>
</evidence>
<feature type="transmembrane region" description="Helical" evidence="1">
    <location>
        <begin position="340"/>
        <end position="357"/>
    </location>
</feature>
<dbReference type="PANTHER" id="PTHR23527:SF1">
    <property type="entry name" value="BLL3282 PROTEIN"/>
    <property type="match status" value="1"/>
</dbReference>
<dbReference type="Proteomes" id="UP000428325">
    <property type="component" value="Chromosome"/>
</dbReference>
<reference evidence="3 4" key="1">
    <citation type="submission" date="2018-12" db="EMBL/GenBank/DDBJ databases">
        <title>Complete genome sequence of Haloplanus rallus MBLA0036.</title>
        <authorList>
            <person name="Nam Y.-d."/>
            <person name="Kang J."/>
            <person name="Chung W.-H."/>
            <person name="Park Y.S."/>
        </authorList>
    </citation>
    <scope>NUCLEOTIDE SEQUENCE [LARGE SCALE GENOMIC DNA]</scope>
    <source>
        <strain evidence="3 4">MBLA0036</strain>
    </source>
</reference>
<evidence type="ECO:0000313" key="4">
    <source>
        <dbReference type="Proteomes" id="UP000428325"/>
    </source>
</evidence>
<dbReference type="Pfam" id="PF07690">
    <property type="entry name" value="MFS_1"/>
    <property type="match status" value="1"/>
</dbReference>
<feature type="domain" description="Major facilitator superfamily (MFS) profile" evidence="2">
    <location>
        <begin position="1"/>
        <end position="388"/>
    </location>
</feature>
<feature type="transmembrane region" description="Helical" evidence="1">
    <location>
        <begin position="96"/>
        <end position="115"/>
    </location>
</feature>
<feature type="transmembrane region" description="Helical" evidence="1">
    <location>
        <begin position="7"/>
        <end position="30"/>
    </location>
</feature>
<dbReference type="PANTHER" id="PTHR23527">
    <property type="entry name" value="BLL3282 PROTEIN"/>
    <property type="match status" value="1"/>
</dbReference>
<dbReference type="GeneID" id="99244298"/>
<dbReference type="KEGG" id="hra:EI982_17365"/>
<feature type="transmembrane region" description="Helical" evidence="1">
    <location>
        <begin position="300"/>
        <end position="328"/>
    </location>
</feature>
<feature type="transmembrane region" description="Helical" evidence="1">
    <location>
        <begin position="274"/>
        <end position="294"/>
    </location>
</feature>
<dbReference type="InterPro" id="IPR011701">
    <property type="entry name" value="MFS"/>
</dbReference>
<dbReference type="OrthoDB" id="306263at2157"/>
<feature type="transmembrane region" description="Helical" evidence="1">
    <location>
        <begin position="160"/>
        <end position="181"/>
    </location>
</feature>
<keyword evidence="1" id="KW-0812">Transmembrane</keyword>
<feature type="transmembrane region" description="Helical" evidence="1">
    <location>
        <begin position="136"/>
        <end position="154"/>
    </location>
</feature>
<evidence type="ECO:0000313" key="3">
    <source>
        <dbReference type="EMBL" id="QGX96422.1"/>
    </source>
</evidence>
<name>A0A6B9F9L7_9EURY</name>
<dbReference type="Gene3D" id="1.20.1250.20">
    <property type="entry name" value="MFS general substrate transporter like domains"/>
    <property type="match status" value="2"/>
</dbReference>
<organism evidence="3 4">
    <name type="scientific">Haloplanus rallus</name>
    <dbReference type="NCBI Taxonomy" id="1816183"/>
    <lineage>
        <taxon>Archaea</taxon>
        <taxon>Methanobacteriati</taxon>
        <taxon>Methanobacteriota</taxon>
        <taxon>Stenosarchaea group</taxon>
        <taxon>Halobacteria</taxon>
        <taxon>Halobacteriales</taxon>
        <taxon>Haloferacaceae</taxon>
        <taxon>Haloplanus</taxon>
    </lineage>
</organism>
<feature type="transmembrane region" description="Helical" evidence="1">
    <location>
        <begin position="233"/>
        <end position="253"/>
    </location>
</feature>
<dbReference type="GO" id="GO:0022857">
    <property type="term" value="F:transmembrane transporter activity"/>
    <property type="evidence" value="ECO:0007669"/>
    <property type="project" value="InterPro"/>
</dbReference>
<gene>
    <name evidence="3" type="ORF">EI982_17365</name>
</gene>